<feature type="disulfide bond" evidence="6">
    <location>
        <begin position="433"/>
        <end position="442"/>
    </location>
</feature>
<dbReference type="PROSITE" id="PS50853">
    <property type="entry name" value="FN3"/>
    <property type="match status" value="3"/>
</dbReference>
<evidence type="ECO:0000256" key="4">
    <source>
        <dbReference type="ARBA" id="ARBA00023170"/>
    </source>
</evidence>
<keyword evidence="6" id="KW-0245">EGF-like domain</keyword>
<evidence type="ECO:0000256" key="5">
    <source>
        <dbReference type="ARBA" id="ARBA00023180"/>
    </source>
</evidence>
<keyword evidence="1" id="KW-0732">Signal</keyword>
<dbReference type="CDD" id="cd00054">
    <property type="entry name" value="EGF_CA"/>
    <property type="match status" value="1"/>
</dbReference>
<dbReference type="PANTHER" id="PTHR23036:SF151">
    <property type="entry name" value="FIBRONECTIN TYPE-III DOMAIN-CONTAINING PROTEIN"/>
    <property type="match status" value="1"/>
</dbReference>
<feature type="domain" description="EGF-like" evidence="7">
    <location>
        <begin position="402"/>
        <end position="443"/>
    </location>
</feature>
<dbReference type="SUPFAM" id="SSF49265">
    <property type="entry name" value="Fibronectin type III"/>
    <property type="match status" value="3"/>
</dbReference>
<dbReference type="Pfam" id="PF00041">
    <property type="entry name" value="fn3"/>
    <property type="match status" value="3"/>
</dbReference>
<keyword evidence="4 9" id="KW-0675">Receptor</keyword>
<evidence type="ECO:0000313" key="9">
    <source>
        <dbReference type="EMBL" id="PFX19253.1"/>
    </source>
</evidence>
<dbReference type="CDD" id="cd00063">
    <property type="entry name" value="FN3"/>
    <property type="match status" value="4"/>
</dbReference>
<organism evidence="9 10">
    <name type="scientific">Stylophora pistillata</name>
    <name type="common">Smooth cauliflower coral</name>
    <dbReference type="NCBI Taxonomy" id="50429"/>
    <lineage>
        <taxon>Eukaryota</taxon>
        <taxon>Metazoa</taxon>
        <taxon>Cnidaria</taxon>
        <taxon>Anthozoa</taxon>
        <taxon>Hexacorallia</taxon>
        <taxon>Scleractinia</taxon>
        <taxon>Astrocoeniina</taxon>
        <taxon>Pocilloporidae</taxon>
        <taxon>Stylophora</taxon>
    </lineage>
</organism>
<dbReference type="InterPro" id="IPR050379">
    <property type="entry name" value="Type-I_Cytokine_Rcpt"/>
</dbReference>
<dbReference type="GO" id="GO:0004896">
    <property type="term" value="F:cytokine receptor activity"/>
    <property type="evidence" value="ECO:0007669"/>
    <property type="project" value="TreeGrafter"/>
</dbReference>
<keyword evidence="3 6" id="KW-1015">Disulfide bond</keyword>
<dbReference type="Pfam" id="PF02010">
    <property type="entry name" value="REJ"/>
    <property type="match status" value="1"/>
</dbReference>
<dbReference type="EMBL" id="LSMT01000369">
    <property type="protein sequence ID" value="PFX19253.1"/>
    <property type="molecule type" value="Genomic_DNA"/>
</dbReference>
<dbReference type="Gene3D" id="2.10.25.10">
    <property type="entry name" value="Laminin"/>
    <property type="match status" value="1"/>
</dbReference>
<dbReference type="PANTHER" id="PTHR23036">
    <property type="entry name" value="CYTOKINE RECEPTOR"/>
    <property type="match status" value="1"/>
</dbReference>
<proteinExistence type="predicted"/>
<dbReference type="SMART" id="SM00060">
    <property type="entry name" value="FN3"/>
    <property type="match status" value="3"/>
</dbReference>
<keyword evidence="5" id="KW-0325">Glycoprotein</keyword>
<dbReference type="GO" id="GO:0019955">
    <property type="term" value="F:cytokine binding"/>
    <property type="evidence" value="ECO:0007669"/>
    <property type="project" value="TreeGrafter"/>
</dbReference>
<keyword evidence="2" id="KW-0677">Repeat</keyword>
<reference evidence="10" key="1">
    <citation type="journal article" date="2017" name="bioRxiv">
        <title>Comparative analysis of the genomes of Stylophora pistillata and Acropora digitifera provides evidence for extensive differences between species of corals.</title>
        <authorList>
            <person name="Voolstra C.R."/>
            <person name="Li Y."/>
            <person name="Liew Y.J."/>
            <person name="Baumgarten S."/>
            <person name="Zoccola D."/>
            <person name="Flot J.-F."/>
            <person name="Tambutte S."/>
            <person name="Allemand D."/>
            <person name="Aranda M."/>
        </authorList>
    </citation>
    <scope>NUCLEOTIDE SEQUENCE [LARGE SCALE GENOMIC DNA]</scope>
</reference>
<dbReference type="InterPro" id="IPR013783">
    <property type="entry name" value="Ig-like_fold"/>
</dbReference>
<dbReference type="InterPro" id="IPR036116">
    <property type="entry name" value="FN3_sf"/>
</dbReference>
<evidence type="ECO:0000256" key="1">
    <source>
        <dbReference type="ARBA" id="ARBA00022729"/>
    </source>
</evidence>
<comment type="caution">
    <text evidence="6">Lacks conserved residue(s) required for the propagation of feature annotation.</text>
</comment>
<evidence type="ECO:0000256" key="2">
    <source>
        <dbReference type="ARBA" id="ARBA00022737"/>
    </source>
</evidence>
<evidence type="ECO:0000259" key="7">
    <source>
        <dbReference type="PROSITE" id="PS50026"/>
    </source>
</evidence>
<keyword evidence="10" id="KW-1185">Reference proteome</keyword>
<dbReference type="Gene3D" id="2.60.40.10">
    <property type="entry name" value="Immunoglobulins"/>
    <property type="match status" value="4"/>
</dbReference>
<dbReference type="InterPro" id="IPR002859">
    <property type="entry name" value="PKD/REJ-like"/>
</dbReference>
<dbReference type="PROSITE" id="PS00022">
    <property type="entry name" value="EGF_1"/>
    <property type="match status" value="2"/>
</dbReference>
<accession>A0A2B4RR33</accession>
<evidence type="ECO:0000259" key="8">
    <source>
        <dbReference type="PROSITE" id="PS50853"/>
    </source>
</evidence>
<dbReference type="GO" id="GO:0009897">
    <property type="term" value="C:external side of plasma membrane"/>
    <property type="evidence" value="ECO:0007669"/>
    <property type="project" value="TreeGrafter"/>
</dbReference>
<dbReference type="FunFam" id="2.60.40.10:FF:000028">
    <property type="entry name" value="Neuronal cell adhesion molecule"/>
    <property type="match status" value="2"/>
</dbReference>
<protein>
    <submittedName>
        <fullName evidence="9">Receptor-type tyrosine-protein phosphatase F</fullName>
    </submittedName>
</protein>
<dbReference type="Proteomes" id="UP000225706">
    <property type="component" value="Unassembled WGS sequence"/>
</dbReference>
<dbReference type="PROSITE" id="PS50026">
    <property type="entry name" value="EGF_3"/>
    <property type="match status" value="1"/>
</dbReference>
<feature type="domain" description="Fibronectin type-III" evidence="8">
    <location>
        <begin position="207"/>
        <end position="302"/>
    </location>
</feature>
<evidence type="ECO:0000313" key="10">
    <source>
        <dbReference type="Proteomes" id="UP000225706"/>
    </source>
</evidence>
<feature type="domain" description="Fibronectin type-III" evidence="8">
    <location>
        <begin position="1"/>
        <end position="92"/>
    </location>
</feature>
<dbReference type="AlphaFoldDB" id="A0A2B4RR33"/>
<dbReference type="InterPro" id="IPR003961">
    <property type="entry name" value="FN3_dom"/>
</dbReference>
<dbReference type="SUPFAM" id="SSF57196">
    <property type="entry name" value="EGF/Laminin"/>
    <property type="match status" value="1"/>
</dbReference>
<name>A0A2B4RR33_STYPI</name>
<feature type="domain" description="Fibronectin type-III" evidence="8">
    <location>
        <begin position="307"/>
        <end position="403"/>
    </location>
</feature>
<dbReference type="GO" id="GO:0043235">
    <property type="term" value="C:receptor complex"/>
    <property type="evidence" value="ECO:0007669"/>
    <property type="project" value="TreeGrafter"/>
</dbReference>
<evidence type="ECO:0000256" key="6">
    <source>
        <dbReference type="PROSITE-ProRule" id="PRU00076"/>
    </source>
</evidence>
<comment type="caution">
    <text evidence="9">The sequence shown here is derived from an EMBL/GenBank/DDBJ whole genome shotgun (WGS) entry which is preliminary data.</text>
</comment>
<dbReference type="STRING" id="50429.A0A2B4RR33"/>
<evidence type="ECO:0000256" key="3">
    <source>
        <dbReference type="ARBA" id="ARBA00023157"/>
    </source>
</evidence>
<sequence length="561" mass="61540">MAYKASSTSLVVIWSHLPKEDFKVEPTGYNIIHYSADVECYINALTVNYTTNTAALTNLTAYTIYIINVSAISSGGIGPANKAKAQTDAKVDSDVQHQLHKSNSKMEVSTKEYFEGEPTGYLIVYYPADAEGNLIALHINYTTNTPTLITLTVYTVYVINVSAVSSGGIGPANTVKARTEAEAVSSGGIGPANTVKARTDAEVPSAAPGQVLVTGKSSTSLHVSWLALPQEHCHGKIQMYKIYITLATQSSNYINTYFAFNPVAHNLSDLRVYSLYVIRVSAMNEAGEGPKSKSVTARTFEGVPSAPPMKLSLVHTDYWSIVVKWKPVPKGYENGVIKGYRLAYSVKDSGHSVSVAYESIYSENTAVLSGLEFDTLYSIRMAAFTSVGSGNFSEPIEVRTKLFDPYEDLFCLNGGTCILTPESYIHASRPCVCQTLFFGRLCDTYLAVDPYEDLFCLNGGTFILTPESYINASRPCVCQKLFVGRLCDTYLAVVAEKHPRTAYFTQEVVIVPVDPPEVEIRCEDNCDSRVNPSRRLALERLCEKFYCERGLSINGLSLRQL</sequence>
<gene>
    <name evidence="9" type="primary">Ptprf</name>
    <name evidence="9" type="ORF">AWC38_SpisGene16332</name>
</gene>
<dbReference type="InterPro" id="IPR000742">
    <property type="entry name" value="EGF"/>
</dbReference>